<dbReference type="GO" id="GO:0030288">
    <property type="term" value="C:outer membrane-bounded periplasmic space"/>
    <property type="evidence" value="ECO:0007669"/>
    <property type="project" value="UniProtKB-ARBA"/>
</dbReference>
<gene>
    <name evidence="6" type="ORF">F4V91_15910</name>
</gene>
<keyword evidence="4" id="KW-0732">Signal</keyword>
<comment type="similarity">
    <text evidence="2">Belongs to the bacterial solute-binding protein 5 family.</text>
</comment>
<dbReference type="Pfam" id="PF00496">
    <property type="entry name" value="SBP_bac_5"/>
    <property type="match status" value="1"/>
</dbReference>
<dbReference type="Gene3D" id="3.10.105.10">
    <property type="entry name" value="Dipeptide-binding Protein, Domain 3"/>
    <property type="match status" value="1"/>
</dbReference>
<dbReference type="SUPFAM" id="SSF53850">
    <property type="entry name" value="Periplasmic binding protein-like II"/>
    <property type="match status" value="1"/>
</dbReference>
<dbReference type="PANTHER" id="PTHR30290:SF9">
    <property type="entry name" value="OLIGOPEPTIDE-BINDING PROTEIN APPA"/>
    <property type="match status" value="1"/>
</dbReference>
<feature type="domain" description="Solute-binding protein family 5" evidence="5">
    <location>
        <begin position="59"/>
        <end position="381"/>
    </location>
</feature>
<comment type="caution">
    <text evidence="6">The sequence shown here is derived from an EMBL/GenBank/DDBJ whole genome shotgun (WGS) entry which is preliminary data.</text>
</comment>
<evidence type="ECO:0000313" key="6">
    <source>
        <dbReference type="EMBL" id="KAB1087784.1"/>
    </source>
</evidence>
<dbReference type="Proteomes" id="UP000386575">
    <property type="component" value="Unassembled WGS sequence"/>
</dbReference>
<proteinExistence type="inferred from homology"/>
<evidence type="ECO:0000313" key="7">
    <source>
        <dbReference type="Proteomes" id="UP000386575"/>
    </source>
</evidence>
<reference evidence="6 7" key="1">
    <citation type="submission" date="2019-09" db="EMBL/GenBank/DDBJ databases">
        <title>Genome sequencing of Ng87 strain.</title>
        <authorList>
            <person name="Karasev E.S."/>
            <person name="Andronov E."/>
        </authorList>
    </citation>
    <scope>NUCLEOTIDE SEQUENCE [LARGE SCALE GENOMIC DNA]</scope>
    <source>
        <strain evidence="6 7">Ng87</strain>
    </source>
</reference>
<evidence type="ECO:0000256" key="2">
    <source>
        <dbReference type="ARBA" id="ARBA00005695"/>
    </source>
</evidence>
<dbReference type="GO" id="GO:1904680">
    <property type="term" value="F:peptide transmembrane transporter activity"/>
    <property type="evidence" value="ECO:0007669"/>
    <property type="project" value="TreeGrafter"/>
</dbReference>
<dbReference type="InterPro" id="IPR039424">
    <property type="entry name" value="SBP_5"/>
</dbReference>
<evidence type="ECO:0000256" key="4">
    <source>
        <dbReference type="ARBA" id="ARBA00022729"/>
    </source>
</evidence>
<dbReference type="PANTHER" id="PTHR30290">
    <property type="entry name" value="PERIPLASMIC BINDING COMPONENT OF ABC TRANSPORTER"/>
    <property type="match status" value="1"/>
</dbReference>
<keyword evidence="3" id="KW-0813">Transport</keyword>
<dbReference type="PIRSF" id="PIRSF002741">
    <property type="entry name" value="MppA"/>
    <property type="match status" value="1"/>
</dbReference>
<dbReference type="EMBL" id="VZUL01000002">
    <property type="protein sequence ID" value="KAB1087784.1"/>
    <property type="molecule type" value="Genomic_DNA"/>
</dbReference>
<dbReference type="Gene3D" id="3.40.190.10">
    <property type="entry name" value="Periplasmic binding protein-like II"/>
    <property type="match status" value="1"/>
</dbReference>
<dbReference type="InterPro" id="IPR000914">
    <property type="entry name" value="SBP_5_dom"/>
</dbReference>
<comment type="subcellular location">
    <subcellularLocation>
        <location evidence="1">Periplasm</location>
    </subcellularLocation>
</comment>
<sequence length="476" mass="53411">MVQSASPQRTRLRLPVSTLTISLEKVDFLPPRRVTDDTSVLTLKNLVFEPLLKWDDGFVRPALFDRWTHSVDGREWRFHIRQRAIFHDGKPCVAEDIIGFLDGILEAVDTFGMKWSYARYLKDARLTAEGPDVVRVENPNPIADILDIFSEFYICRFDADGRPILGTGRYRVVEFEPLKRAILERVNGKVGPQRIVALAEKHAEARYAQLRDGNIDAALNLERVEGRLVFDTAFDWGRAINTLSVMYYLNCSQGVFRSAQARLAVNYAVNTSAIAEEIFHGLAVPSSTIVSPFHLGAGKANLSPIGYDPEKAKRLLDGVDASGPIRLRTPTFMPERSPEVSRFVAASLEAVGLEVKVETELDRPEYARQIGRKEMGDMAIFDSSPHSTYRILNDKISAKAKAVWWQGYDDPETEALIAAANHAVDDADRELAYARCLTRLHQNPPWLYLVHPIDVFAARKGIGGLSIDHKGTLNIR</sequence>
<protein>
    <recommendedName>
        <fullName evidence="5">Solute-binding protein family 5 domain-containing protein</fullName>
    </recommendedName>
</protein>
<evidence type="ECO:0000256" key="1">
    <source>
        <dbReference type="ARBA" id="ARBA00004418"/>
    </source>
</evidence>
<accession>A0A6A1TWB1</accession>
<dbReference type="InterPro" id="IPR030678">
    <property type="entry name" value="Peptide/Ni-bd"/>
</dbReference>
<evidence type="ECO:0000259" key="5">
    <source>
        <dbReference type="Pfam" id="PF00496"/>
    </source>
</evidence>
<organism evidence="6 7">
    <name type="scientific">Neorhizobium galegae</name>
    <name type="common">Rhizobium galegae</name>
    <dbReference type="NCBI Taxonomy" id="399"/>
    <lineage>
        <taxon>Bacteria</taxon>
        <taxon>Pseudomonadati</taxon>
        <taxon>Pseudomonadota</taxon>
        <taxon>Alphaproteobacteria</taxon>
        <taxon>Hyphomicrobiales</taxon>
        <taxon>Rhizobiaceae</taxon>
        <taxon>Rhizobium/Agrobacterium group</taxon>
        <taxon>Neorhizobium</taxon>
    </lineage>
</organism>
<evidence type="ECO:0000256" key="3">
    <source>
        <dbReference type="ARBA" id="ARBA00022448"/>
    </source>
</evidence>
<dbReference type="GO" id="GO:0043190">
    <property type="term" value="C:ATP-binding cassette (ABC) transporter complex"/>
    <property type="evidence" value="ECO:0007669"/>
    <property type="project" value="InterPro"/>
</dbReference>
<dbReference type="Gene3D" id="3.90.76.10">
    <property type="entry name" value="Dipeptide-binding Protein, Domain 1"/>
    <property type="match status" value="1"/>
</dbReference>
<dbReference type="GO" id="GO:0015833">
    <property type="term" value="P:peptide transport"/>
    <property type="evidence" value="ECO:0007669"/>
    <property type="project" value="TreeGrafter"/>
</dbReference>
<dbReference type="AlphaFoldDB" id="A0A6A1TWB1"/>
<name>A0A6A1TWB1_NEOGA</name>